<comment type="catalytic activity">
    <reaction evidence="14">
        <text>13-(9Z-octadecenoyloxy)-octadecanoate + H2O = 13-hydroxy-octadecanoate + (9Z)-octadecenoate + H(+)</text>
        <dbReference type="Rhea" id="RHEA:52064"/>
        <dbReference type="ChEBI" id="CHEBI:15377"/>
        <dbReference type="ChEBI" id="CHEBI:15378"/>
        <dbReference type="ChEBI" id="CHEBI:30823"/>
        <dbReference type="ChEBI" id="CHEBI:136303"/>
        <dbReference type="ChEBI" id="CHEBI:136304"/>
    </reaction>
    <physiologicalReaction direction="left-to-right" evidence="14">
        <dbReference type="Rhea" id="RHEA:52065"/>
    </physiologicalReaction>
</comment>
<comment type="catalytic activity">
    <reaction evidence="9">
        <text>9-hexadecanoyloxy-octadecanoate + H2O = 9-hydroxy-octadecanoate + hexadecanoate + H(+)</text>
        <dbReference type="Rhea" id="RHEA:52052"/>
        <dbReference type="ChEBI" id="CHEBI:7896"/>
        <dbReference type="ChEBI" id="CHEBI:15377"/>
        <dbReference type="ChEBI" id="CHEBI:15378"/>
        <dbReference type="ChEBI" id="CHEBI:83670"/>
        <dbReference type="ChEBI" id="CHEBI:136286"/>
    </reaction>
    <physiologicalReaction direction="left-to-right" evidence="9">
        <dbReference type="Rhea" id="RHEA:52053"/>
    </physiologicalReaction>
</comment>
<gene>
    <name evidence="18" type="ORF">NQ318_003009</name>
</gene>
<comment type="similarity">
    <text evidence="3">Belongs to the AIG1 family.</text>
</comment>
<protein>
    <submittedName>
        <fullName evidence="18">Uncharacterized protein</fullName>
    </submittedName>
</protein>
<dbReference type="GO" id="GO:0016020">
    <property type="term" value="C:membrane"/>
    <property type="evidence" value="ECO:0007669"/>
    <property type="project" value="InterPro"/>
</dbReference>
<comment type="catalytic activity">
    <reaction evidence="12">
        <text>9-(9Z-octadecenoyloxy)-octadecanoate + H2O = 9-hydroxy-octadecanoate + (9Z)-octadecenoate + H(+)</text>
        <dbReference type="Rhea" id="RHEA:52048"/>
        <dbReference type="ChEBI" id="CHEBI:15377"/>
        <dbReference type="ChEBI" id="CHEBI:15378"/>
        <dbReference type="ChEBI" id="CHEBI:30823"/>
        <dbReference type="ChEBI" id="CHEBI:136282"/>
        <dbReference type="ChEBI" id="CHEBI:136286"/>
    </reaction>
    <physiologicalReaction direction="left-to-right" evidence="12">
        <dbReference type="Rhea" id="RHEA:52049"/>
    </physiologicalReaction>
</comment>
<comment type="caution">
    <text evidence="18">The sequence shown here is derived from an EMBL/GenBank/DDBJ whole genome shotgun (WGS) entry which is preliminary data.</text>
</comment>
<evidence type="ECO:0000313" key="18">
    <source>
        <dbReference type="EMBL" id="KAJ8953587.1"/>
    </source>
</evidence>
<evidence type="ECO:0000256" key="12">
    <source>
        <dbReference type="ARBA" id="ARBA00048800"/>
    </source>
</evidence>
<evidence type="ECO:0000256" key="10">
    <source>
        <dbReference type="ARBA" id="ARBA00048680"/>
    </source>
</evidence>
<dbReference type="Pfam" id="PF04750">
    <property type="entry name" value="Far-17a_AIG1"/>
    <property type="match status" value="2"/>
</dbReference>
<comment type="subcellular location">
    <subcellularLocation>
        <location evidence="2">Endomembrane system</location>
        <topology evidence="2">Multi-pass membrane protein</topology>
    </subcellularLocation>
</comment>
<accession>A0AAV8YRZ8</accession>
<dbReference type="Proteomes" id="UP001162162">
    <property type="component" value="Unassembled WGS sequence"/>
</dbReference>
<evidence type="ECO:0000256" key="8">
    <source>
        <dbReference type="ARBA" id="ARBA00047427"/>
    </source>
</evidence>
<keyword evidence="19" id="KW-1185">Reference proteome</keyword>
<comment type="catalytic activity">
    <reaction evidence="15">
        <text>13-(9Z-hexadecenoyloxy)-octadecanoate + H2O = 13-hydroxy-octadecanoate + (9Z)-hexadecenoate + H(+)</text>
        <dbReference type="Rhea" id="RHEA:52076"/>
        <dbReference type="ChEBI" id="CHEBI:15377"/>
        <dbReference type="ChEBI" id="CHEBI:15378"/>
        <dbReference type="ChEBI" id="CHEBI:32372"/>
        <dbReference type="ChEBI" id="CHEBI:136304"/>
        <dbReference type="ChEBI" id="CHEBI:136315"/>
    </reaction>
    <physiologicalReaction direction="left-to-right" evidence="15">
        <dbReference type="Rhea" id="RHEA:52077"/>
    </physiologicalReaction>
</comment>
<evidence type="ECO:0000256" key="6">
    <source>
        <dbReference type="ARBA" id="ARBA00023136"/>
    </source>
</evidence>
<proteinExistence type="inferred from homology"/>
<dbReference type="GO" id="GO:0012505">
    <property type="term" value="C:endomembrane system"/>
    <property type="evidence" value="ECO:0007669"/>
    <property type="project" value="UniProtKB-SubCell"/>
</dbReference>
<evidence type="ECO:0000256" key="5">
    <source>
        <dbReference type="ARBA" id="ARBA00022989"/>
    </source>
</evidence>
<organism evidence="18 19">
    <name type="scientific">Aromia moschata</name>
    <dbReference type="NCBI Taxonomy" id="1265417"/>
    <lineage>
        <taxon>Eukaryota</taxon>
        <taxon>Metazoa</taxon>
        <taxon>Ecdysozoa</taxon>
        <taxon>Arthropoda</taxon>
        <taxon>Hexapoda</taxon>
        <taxon>Insecta</taxon>
        <taxon>Pterygota</taxon>
        <taxon>Neoptera</taxon>
        <taxon>Endopterygota</taxon>
        <taxon>Coleoptera</taxon>
        <taxon>Polyphaga</taxon>
        <taxon>Cucujiformia</taxon>
        <taxon>Chrysomeloidea</taxon>
        <taxon>Cerambycidae</taxon>
        <taxon>Cerambycinae</taxon>
        <taxon>Callichromatini</taxon>
        <taxon>Aromia</taxon>
    </lineage>
</organism>
<dbReference type="PANTHER" id="PTHR10989:SF16">
    <property type="entry name" value="AT02829P-RELATED"/>
    <property type="match status" value="1"/>
</dbReference>
<dbReference type="PANTHER" id="PTHR10989">
    <property type="entry name" value="ANDROGEN-INDUCED PROTEIN 1-RELATED"/>
    <property type="match status" value="1"/>
</dbReference>
<comment type="catalytic activity">
    <reaction evidence="13">
        <text>9-octadecanoyloxy-octadecanoate + H2O = 9-hydroxy-octadecanoate + octadecanoate + H(+)</text>
        <dbReference type="Rhea" id="RHEA:52096"/>
        <dbReference type="ChEBI" id="CHEBI:15377"/>
        <dbReference type="ChEBI" id="CHEBI:15378"/>
        <dbReference type="ChEBI" id="CHEBI:25629"/>
        <dbReference type="ChEBI" id="CHEBI:136286"/>
        <dbReference type="ChEBI" id="CHEBI:136373"/>
    </reaction>
    <physiologicalReaction direction="left-to-right" evidence="13">
        <dbReference type="Rhea" id="RHEA:52097"/>
    </physiologicalReaction>
</comment>
<evidence type="ECO:0000256" key="16">
    <source>
        <dbReference type="ARBA" id="ARBA00049428"/>
    </source>
</evidence>
<dbReference type="InterPro" id="IPR006838">
    <property type="entry name" value="ADTRP_AIG1"/>
</dbReference>
<keyword evidence="6 17" id="KW-0472">Membrane</keyword>
<dbReference type="EMBL" id="JAPWTK010000055">
    <property type="protein sequence ID" value="KAJ8953587.1"/>
    <property type="molecule type" value="Genomic_DNA"/>
</dbReference>
<feature type="transmembrane region" description="Helical" evidence="17">
    <location>
        <begin position="159"/>
        <end position="177"/>
    </location>
</feature>
<evidence type="ECO:0000256" key="14">
    <source>
        <dbReference type="ARBA" id="ARBA00049296"/>
    </source>
</evidence>
<keyword evidence="5 17" id="KW-1133">Transmembrane helix</keyword>
<evidence type="ECO:0000256" key="15">
    <source>
        <dbReference type="ARBA" id="ARBA00049322"/>
    </source>
</evidence>
<evidence type="ECO:0000256" key="7">
    <source>
        <dbReference type="ARBA" id="ARBA00047368"/>
    </source>
</evidence>
<dbReference type="AlphaFoldDB" id="A0AAV8YRZ8"/>
<comment type="catalytic activity">
    <reaction evidence="8">
        <text>13-octadecanoyloxy-octadecanoate + H2O = 13-hydroxy-octadecanoate + octadecanoate + H(+)</text>
        <dbReference type="Rhea" id="RHEA:52084"/>
        <dbReference type="ChEBI" id="CHEBI:15377"/>
        <dbReference type="ChEBI" id="CHEBI:15378"/>
        <dbReference type="ChEBI" id="CHEBI:25629"/>
        <dbReference type="ChEBI" id="CHEBI:136304"/>
        <dbReference type="ChEBI" id="CHEBI:136335"/>
    </reaction>
    <physiologicalReaction direction="left-to-right" evidence="8">
        <dbReference type="Rhea" id="RHEA:52085"/>
    </physiologicalReaction>
</comment>
<comment type="catalytic activity">
    <reaction evidence="16">
        <text>12-(9Z-hexadecenoyloxy)-octadecanoate + H2O = 12-hydroxyoctadecanoate + (9Z)-hexadecenoate + H(+)</text>
        <dbReference type="Rhea" id="RHEA:52072"/>
        <dbReference type="ChEBI" id="CHEBI:15377"/>
        <dbReference type="ChEBI" id="CHEBI:15378"/>
        <dbReference type="ChEBI" id="CHEBI:32372"/>
        <dbReference type="ChEBI" id="CHEBI:84201"/>
        <dbReference type="ChEBI" id="CHEBI:136312"/>
    </reaction>
    <physiologicalReaction direction="left-to-right" evidence="16">
        <dbReference type="Rhea" id="RHEA:52073"/>
    </physiologicalReaction>
</comment>
<evidence type="ECO:0000256" key="1">
    <source>
        <dbReference type="ARBA" id="ARBA00000923"/>
    </source>
</evidence>
<feature type="transmembrane region" description="Helical" evidence="17">
    <location>
        <begin position="197"/>
        <end position="216"/>
    </location>
</feature>
<sequence>MSVRALCHFVVAVHYWFGCYYDWNYVKIPPEVSRMGESFGFSGKLKFLTYWDALLQGFFFTICLLNDIVGTNENVPKKTPFIRKFKDVKKAASQPGLPALHVRGADLLGPLPRRQGADLPQGVGPILPVVAQPRHAHQHHAHHPGGDVHLVQAVPPRRAGVAVLTAFMAVYLAWIHVINSYTGMWVYPVLDVLNLPLRVVFFALLFGFSFSLYVLGERLNGALWGRQLKALKAS</sequence>
<evidence type="ECO:0000256" key="9">
    <source>
        <dbReference type="ARBA" id="ARBA00047863"/>
    </source>
</evidence>
<name>A0AAV8YRZ8_9CUCU</name>
<evidence type="ECO:0000256" key="3">
    <source>
        <dbReference type="ARBA" id="ARBA00009300"/>
    </source>
</evidence>
<evidence type="ECO:0000256" key="11">
    <source>
        <dbReference type="ARBA" id="ARBA00048701"/>
    </source>
</evidence>
<comment type="catalytic activity">
    <reaction evidence="1">
        <text>9-(9Z-hexadecenoyloxy)-octadecanoate + H2O = (9Z)-hexadecenoate + 9-hydroxy-octadecanoate + H(+)</text>
        <dbReference type="Rhea" id="RHEA:52068"/>
        <dbReference type="ChEBI" id="CHEBI:15377"/>
        <dbReference type="ChEBI" id="CHEBI:15378"/>
        <dbReference type="ChEBI" id="CHEBI:32372"/>
        <dbReference type="ChEBI" id="CHEBI:136286"/>
        <dbReference type="ChEBI" id="CHEBI:136309"/>
    </reaction>
    <physiologicalReaction direction="left-to-right" evidence="1">
        <dbReference type="Rhea" id="RHEA:52069"/>
    </physiologicalReaction>
</comment>
<comment type="catalytic activity">
    <reaction evidence="10">
        <text>12-octadecanoyloxy-octadecanoate + H2O = 12-hydroxyoctadecanoate + octadecanoate + H(+)</text>
        <dbReference type="Rhea" id="RHEA:52080"/>
        <dbReference type="ChEBI" id="CHEBI:15377"/>
        <dbReference type="ChEBI" id="CHEBI:15378"/>
        <dbReference type="ChEBI" id="CHEBI:25629"/>
        <dbReference type="ChEBI" id="CHEBI:84201"/>
        <dbReference type="ChEBI" id="CHEBI:136330"/>
    </reaction>
    <physiologicalReaction direction="left-to-right" evidence="10">
        <dbReference type="Rhea" id="RHEA:52081"/>
    </physiologicalReaction>
</comment>
<reference evidence="18" key="1">
    <citation type="journal article" date="2023" name="Insect Mol. Biol.">
        <title>Genome sequencing provides insights into the evolution of gene families encoding plant cell wall-degrading enzymes in longhorned beetles.</title>
        <authorList>
            <person name="Shin N.R."/>
            <person name="Okamura Y."/>
            <person name="Kirsch R."/>
            <person name="Pauchet Y."/>
        </authorList>
    </citation>
    <scope>NUCLEOTIDE SEQUENCE</scope>
    <source>
        <strain evidence="18">AMC_N1</strain>
    </source>
</reference>
<evidence type="ECO:0000256" key="2">
    <source>
        <dbReference type="ARBA" id="ARBA00004127"/>
    </source>
</evidence>
<evidence type="ECO:0000256" key="13">
    <source>
        <dbReference type="ARBA" id="ARBA00049221"/>
    </source>
</evidence>
<evidence type="ECO:0000256" key="17">
    <source>
        <dbReference type="SAM" id="Phobius"/>
    </source>
</evidence>
<comment type="catalytic activity">
    <reaction evidence="7">
        <text>12-hexadecanoyloxy-octadecanoate + H2O = 12-hydroxyoctadecanoate + hexadecanoate + H(+)</text>
        <dbReference type="Rhea" id="RHEA:52056"/>
        <dbReference type="ChEBI" id="CHEBI:7896"/>
        <dbReference type="ChEBI" id="CHEBI:15377"/>
        <dbReference type="ChEBI" id="CHEBI:15378"/>
        <dbReference type="ChEBI" id="CHEBI:83677"/>
        <dbReference type="ChEBI" id="CHEBI:84201"/>
    </reaction>
    <physiologicalReaction direction="left-to-right" evidence="7">
        <dbReference type="Rhea" id="RHEA:52057"/>
    </physiologicalReaction>
</comment>
<evidence type="ECO:0000313" key="19">
    <source>
        <dbReference type="Proteomes" id="UP001162162"/>
    </source>
</evidence>
<keyword evidence="4 17" id="KW-0812">Transmembrane</keyword>
<evidence type="ECO:0000256" key="4">
    <source>
        <dbReference type="ARBA" id="ARBA00022692"/>
    </source>
</evidence>
<comment type="catalytic activity">
    <reaction evidence="11">
        <text>12-(9Z-octadecenoyloxy)-octadecanoate + H2O = 12-hydroxyoctadecanoate + (9Z)-octadecenoate + H(+)</text>
        <dbReference type="Rhea" id="RHEA:52060"/>
        <dbReference type="ChEBI" id="CHEBI:15377"/>
        <dbReference type="ChEBI" id="CHEBI:15378"/>
        <dbReference type="ChEBI" id="CHEBI:30823"/>
        <dbReference type="ChEBI" id="CHEBI:84201"/>
        <dbReference type="ChEBI" id="CHEBI:136302"/>
    </reaction>
    <physiologicalReaction direction="left-to-right" evidence="11">
        <dbReference type="Rhea" id="RHEA:52061"/>
    </physiologicalReaction>
</comment>